<organism evidence="1 2">
    <name type="scientific">Bordetella flabilis</name>
    <dbReference type="NCBI Taxonomy" id="463014"/>
    <lineage>
        <taxon>Bacteria</taxon>
        <taxon>Pseudomonadati</taxon>
        <taxon>Pseudomonadota</taxon>
        <taxon>Betaproteobacteria</taxon>
        <taxon>Burkholderiales</taxon>
        <taxon>Alcaligenaceae</taxon>
        <taxon>Bordetella</taxon>
    </lineage>
</organism>
<dbReference type="KEGG" id="bfz:BAU07_07245"/>
<evidence type="ECO:0000313" key="2">
    <source>
        <dbReference type="Proteomes" id="UP000091926"/>
    </source>
</evidence>
<protein>
    <submittedName>
        <fullName evidence="1">Uncharacterized protein</fullName>
    </submittedName>
</protein>
<name>A0A193GCC6_9BORD</name>
<accession>A0A193GCC6</accession>
<evidence type="ECO:0000313" key="1">
    <source>
        <dbReference type="EMBL" id="ANN76934.1"/>
    </source>
</evidence>
<dbReference type="Proteomes" id="UP000091926">
    <property type="component" value="Chromosome"/>
</dbReference>
<gene>
    <name evidence="1" type="ORF">BAU07_07245</name>
</gene>
<dbReference type="EMBL" id="CP016172">
    <property type="protein sequence ID" value="ANN76934.1"/>
    <property type="molecule type" value="Genomic_DNA"/>
</dbReference>
<reference evidence="1 2" key="1">
    <citation type="submission" date="2016-06" db="EMBL/GenBank/DDBJ databases">
        <title>Complete genome sequences of Bordetella bronchialis and Bordetella flabilis.</title>
        <authorList>
            <person name="LiPuma J.J."/>
            <person name="Spilker T."/>
        </authorList>
    </citation>
    <scope>NUCLEOTIDE SEQUENCE [LARGE SCALE GENOMIC DNA]</scope>
    <source>
        <strain evidence="1 2">AU10664</strain>
    </source>
</reference>
<sequence length="287" mass="31978">MGGIPSDATTHVQDKVALLKRAEQALHTLVQRMKDDPSVLSGSKPAGWAAFDFVIAETRKSGLYGALQQAAIERLKNSGNYDDLVKQVLQGESNHGHTRDRAWAENWIERQFDFDSVDADLQPGKPYFAATNEWEARPVHNSGGPVKGDAVFLGNKADVHARGCFEIEFTGNGDLMFYTVKNRTTGISSAPRPYDPRGTVIQADGLRAEMFGTPASGDVFSVYKPVEDDRRGSDYRVDYHDSYRGYSVKHWKMDLFDRLFGPVIDPQGARKRPSQIIDDFVVGRHRG</sequence>
<dbReference type="AlphaFoldDB" id="A0A193GCC6"/>
<keyword evidence="2" id="KW-1185">Reference proteome</keyword>
<proteinExistence type="predicted"/>